<name>A0A2I1R5G3_9ACTN</name>
<evidence type="ECO:0000313" key="3">
    <source>
        <dbReference type="Proteomes" id="UP000234662"/>
    </source>
</evidence>
<protein>
    <submittedName>
        <fullName evidence="2">Uncharacterized protein</fullName>
    </submittedName>
</protein>
<sequence length="155" mass="16700">MSDTTDIDPTSTPDLTTDSDVDPLDDTISIEDTEKTTGRAAGLRARAQDAEAARDAALTLVEALRQREAERLAETKLAAVADLWEYGTVSPADLIDDAGLIDPAKVEAAVDELLEARPGLAKSELRRPTPGSYADQGQFRTGRVVSKRKSWADVF</sequence>
<reference evidence="2 3" key="1">
    <citation type="submission" date="2017-12" db="EMBL/GenBank/DDBJ databases">
        <title>Phylogenetic diversity of female urinary microbiome.</title>
        <authorList>
            <person name="Thomas-White K."/>
            <person name="Wolfe A.J."/>
        </authorList>
    </citation>
    <scope>NUCLEOTIDE SEQUENCE [LARGE SCALE GENOMIC DNA]</scope>
    <source>
        <strain evidence="2 3">UMB0777</strain>
    </source>
</reference>
<dbReference type="AlphaFoldDB" id="A0A2I1R5G3"/>
<dbReference type="EMBL" id="PKJC01000014">
    <property type="protein sequence ID" value="PKZ64363.1"/>
    <property type="molecule type" value="Genomic_DNA"/>
</dbReference>
<organism evidence="2 3">
    <name type="scientific">Gordonia terrae</name>
    <dbReference type="NCBI Taxonomy" id="2055"/>
    <lineage>
        <taxon>Bacteria</taxon>
        <taxon>Bacillati</taxon>
        <taxon>Actinomycetota</taxon>
        <taxon>Actinomycetes</taxon>
        <taxon>Mycobacteriales</taxon>
        <taxon>Gordoniaceae</taxon>
        <taxon>Gordonia</taxon>
    </lineage>
</organism>
<accession>A0A2I1R5G3</accession>
<dbReference type="RefSeq" id="WP_101821134.1">
    <property type="nucleotide sequence ID" value="NZ_PKJC01000014.1"/>
</dbReference>
<comment type="caution">
    <text evidence="2">The sequence shown here is derived from an EMBL/GenBank/DDBJ whole genome shotgun (WGS) entry which is preliminary data.</text>
</comment>
<feature type="region of interest" description="Disordered" evidence="1">
    <location>
        <begin position="1"/>
        <end position="43"/>
    </location>
</feature>
<evidence type="ECO:0000256" key="1">
    <source>
        <dbReference type="SAM" id="MobiDB-lite"/>
    </source>
</evidence>
<gene>
    <name evidence="2" type="ORF">CYJ73_17345</name>
</gene>
<feature type="compositionally biased region" description="Acidic residues" evidence="1">
    <location>
        <begin position="17"/>
        <end position="31"/>
    </location>
</feature>
<evidence type="ECO:0000313" key="2">
    <source>
        <dbReference type="EMBL" id="PKZ64363.1"/>
    </source>
</evidence>
<dbReference type="Proteomes" id="UP000234662">
    <property type="component" value="Unassembled WGS sequence"/>
</dbReference>
<proteinExistence type="predicted"/>
<feature type="compositionally biased region" description="Low complexity" evidence="1">
    <location>
        <begin position="1"/>
        <end position="16"/>
    </location>
</feature>